<name>A0A1H2ZNE4_9RHOB</name>
<dbReference type="STRING" id="1545044.SAMN05444276_103155"/>
<dbReference type="Pfam" id="PF13193">
    <property type="entry name" value="AMP-binding_C"/>
    <property type="match status" value="1"/>
</dbReference>
<reference evidence="4" key="1">
    <citation type="submission" date="2016-10" db="EMBL/GenBank/DDBJ databases">
        <authorList>
            <person name="Varghese N."/>
            <person name="Submissions S."/>
        </authorList>
    </citation>
    <scope>NUCLEOTIDE SEQUENCE [LARGE SCALE GENOMIC DNA]</scope>
    <source>
        <strain evidence="4">DSM 29303</strain>
    </source>
</reference>
<evidence type="ECO:0000313" key="3">
    <source>
        <dbReference type="EMBL" id="SDX18841.1"/>
    </source>
</evidence>
<dbReference type="GO" id="GO:0016878">
    <property type="term" value="F:acid-thiol ligase activity"/>
    <property type="evidence" value="ECO:0007669"/>
    <property type="project" value="UniProtKB-ARBA"/>
</dbReference>
<dbReference type="EMBL" id="FNNA01000003">
    <property type="protein sequence ID" value="SDX18841.1"/>
    <property type="molecule type" value="Genomic_DNA"/>
</dbReference>
<dbReference type="RefSeq" id="WP_074826700.1">
    <property type="nucleotide sequence ID" value="NZ_FNNA01000003.1"/>
</dbReference>
<dbReference type="Gene3D" id="3.40.50.12780">
    <property type="entry name" value="N-terminal domain of ligase-like"/>
    <property type="match status" value="1"/>
</dbReference>
<dbReference type="InterPro" id="IPR050237">
    <property type="entry name" value="ATP-dep_AMP-bd_enzyme"/>
</dbReference>
<dbReference type="InterPro" id="IPR045851">
    <property type="entry name" value="AMP-bd_C_sf"/>
</dbReference>
<organism evidence="3 4">
    <name type="scientific">Paracoccus sanguinis</name>
    <dbReference type="NCBI Taxonomy" id="1545044"/>
    <lineage>
        <taxon>Bacteria</taxon>
        <taxon>Pseudomonadati</taxon>
        <taxon>Pseudomonadota</taxon>
        <taxon>Alphaproteobacteria</taxon>
        <taxon>Rhodobacterales</taxon>
        <taxon>Paracoccaceae</taxon>
        <taxon>Paracoccus</taxon>
    </lineage>
</organism>
<evidence type="ECO:0000313" key="4">
    <source>
        <dbReference type="Proteomes" id="UP000182944"/>
    </source>
</evidence>
<evidence type="ECO:0000259" key="1">
    <source>
        <dbReference type="Pfam" id="PF00501"/>
    </source>
</evidence>
<dbReference type="InterPro" id="IPR025110">
    <property type="entry name" value="AMP-bd_C"/>
</dbReference>
<dbReference type="Gene3D" id="3.30.300.30">
    <property type="match status" value="1"/>
</dbReference>
<dbReference type="PROSITE" id="PS00455">
    <property type="entry name" value="AMP_BINDING"/>
    <property type="match status" value="1"/>
</dbReference>
<dbReference type="SUPFAM" id="SSF56801">
    <property type="entry name" value="Acetyl-CoA synthetase-like"/>
    <property type="match status" value="1"/>
</dbReference>
<dbReference type="InterPro" id="IPR020459">
    <property type="entry name" value="AMP-binding"/>
</dbReference>
<sequence>MTPAALSLDHLLWDNAALHPDRVALIDADQPVSYGALADRAGQVAAWLAAAGVRRGDRVVVHLRKSADEIAAMFGAARLGAAVVNIAAQWSLDQLAYVLDDTEARALVTSAPVAAALAARPEAEGVAVLALGPGAPPLPPTTAPEAVPVLDSDIAMILYTSGSTGRPKGVMLTHRNVLTGARAVTRYLGLGPDDRLMSVLPFSFDYGLNQLTTMMLVGGTLICQPVPLPAEIVASVNRHAATGLACVPPLWARLAAHLAAAPTPMPSIRRITNTGGAIPGAVLEALPRLFPGAAIHLMYGLTESFRSTHLDPERFAAKRGSIGRAIPAAEVYVVRAGEGLAGPGETGELVHRGPLVSAGYWRRPEATAEKIRPCPELAPLIGDEKVVHSGDIVRIDADGDLWFVGRRDAMMKVMGFRLSPEEVEEVAHASGQVMECVAFGTDNPLMGQAVHLALVPRPGFDRAALESHFRRHAPSYMLPQALHLWEGEMPRISSGKIDRQAVAARFSKEPT</sequence>
<accession>A0A1H2ZNE4</accession>
<dbReference type="InterPro" id="IPR000873">
    <property type="entry name" value="AMP-dep_synth/lig_dom"/>
</dbReference>
<gene>
    <name evidence="3" type="ORF">SAMN05444276_103155</name>
</gene>
<dbReference type="Proteomes" id="UP000182944">
    <property type="component" value="Unassembled WGS sequence"/>
</dbReference>
<dbReference type="InterPro" id="IPR042099">
    <property type="entry name" value="ANL_N_sf"/>
</dbReference>
<dbReference type="PRINTS" id="PR00154">
    <property type="entry name" value="AMPBINDING"/>
</dbReference>
<dbReference type="PANTHER" id="PTHR43767">
    <property type="entry name" value="LONG-CHAIN-FATTY-ACID--COA LIGASE"/>
    <property type="match status" value="1"/>
</dbReference>
<dbReference type="Pfam" id="PF00501">
    <property type="entry name" value="AMP-binding"/>
    <property type="match status" value="1"/>
</dbReference>
<dbReference type="AlphaFoldDB" id="A0A1H2ZNE4"/>
<keyword evidence="4" id="KW-1185">Reference proteome</keyword>
<feature type="domain" description="AMP-dependent synthetase/ligase" evidence="1">
    <location>
        <begin position="13"/>
        <end position="361"/>
    </location>
</feature>
<feature type="domain" description="AMP-binding enzyme C-terminal" evidence="2">
    <location>
        <begin position="422"/>
        <end position="496"/>
    </location>
</feature>
<proteinExistence type="predicted"/>
<dbReference type="PANTHER" id="PTHR43767:SF1">
    <property type="entry name" value="NONRIBOSOMAL PEPTIDE SYNTHASE PES1 (EUROFUNG)-RELATED"/>
    <property type="match status" value="1"/>
</dbReference>
<dbReference type="InterPro" id="IPR020845">
    <property type="entry name" value="AMP-binding_CS"/>
</dbReference>
<protein>
    <submittedName>
        <fullName evidence="3">Amino acid adenylation domain-containing protein</fullName>
    </submittedName>
</protein>
<evidence type="ECO:0000259" key="2">
    <source>
        <dbReference type="Pfam" id="PF13193"/>
    </source>
</evidence>
<dbReference type="OrthoDB" id="9803968at2"/>